<dbReference type="Proteomes" id="UP001595420">
    <property type="component" value="Unassembled WGS sequence"/>
</dbReference>
<comment type="caution">
    <text evidence="1">The sequence shown here is derived from an EMBL/GenBank/DDBJ whole genome shotgun (WGS) entry which is preliminary data.</text>
</comment>
<proteinExistence type="predicted"/>
<evidence type="ECO:0000313" key="1">
    <source>
        <dbReference type="EMBL" id="MFC3002314.1"/>
    </source>
</evidence>
<keyword evidence="2" id="KW-1185">Reference proteome</keyword>
<evidence type="ECO:0000313" key="2">
    <source>
        <dbReference type="Proteomes" id="UP001595420"/>
    </source>
</evidence>
<organism evidence="1 2">
    <name type="scientific">Falsiroseomonas tokyonensis</name>
    <dbReference type="NCBI Taxonomy" id="430521"/>
    <lineage>
        <taxon>Bacteria</taxon>
        <taxon>Pseudomonadati</taxon>
        <taxon>Pseudomonadota</taxon>
        <taxon>Alphaproteobacteria</taxon>
        <taxon>Acetobacterales</taxon>
        <taxon>Roseomonadaceae</taxon>
        <taxon>Falsiroseomonas</taxon>
    </lineage>
</organism>
<gene>
    <name evidence="1" type="ORF">ACFOD3_20615</name>
</gene>
<sequence>MARRPSAGFERARLAPLLRGEDLAEMLALAEVGVCCGGSLHFTKPTQVTLRLIELKLVERKKPPREVDGVKQGISANGYVHRLTKLGWLTLLTRAEHEMRHLLPPEPEPDPE</sequence>
<reference evidence="2" key="1">
    <citation type="journal article" date="2019" name="Int. J. Syst. Evol. Microbiol.">
        <title>The Global Catalogue of Microorganisms (GCM) 10K type strain sequencing project: providing services to taxonomists for standard genome sequencing and annotation.</title>
        <authorList>
            <consortium name="The Broad Institute Genomics Platform"/>
            <consortium name="The Broad Institute Genome Sequencing Center for Infectious Disease"/>
            <person name="Wu L."/>
            <person name="Ma J."/>
        </authorList>
    </citation>
    <scope>NUCLEOTIDE SEQUENCE [LARGE SCALE GENOMIC DNA]</scope>
    <source>
        <strain evidence="2">CGMCC 1.16855</strain>
    </source>
</reference>
<evidence type="ECO:0008006" key="3">
    <source>
        <dbReference type="Google" id="ProtNLM"/>
    </source>
</evidence>
<accession>A0ABV7BZ10</accession>
<dbReference type="EMBL" id="JBHRSB010000006">
    <property type="protein sequence ID" value="MFC3002314.1"/>
    <property type="molecule type" value="Genomic_DNA"/>
</dbReference>
<name>A0ABV7BZ10_9PROT</name>
<protein>
    <recommendedName>
        <fullName evidence="3">ArsR family transcriptional regulator</fullName>
    </recommendedName>
</protein>
<dbReference type="RefSeq" id="WP_216838403.1">
    <property type="nucleotide sequence ID" value="NZ_JAFNJS010000006.1"/>
</dbReference>